<dbReference type="STRING" id="1183438.GKIL_3509"/>
<protein>
    <submittedName>
        <fullName evidence="1">Uncharacterized protein</fullName>
    </submittedName>
</protein>
<reference evidence="1 2" key="1">
    <citation type="journal article" date="2013" name="PLoS ONE">
        <title>Cultivation and Complete Genome Sequencing of Gloeobacter kilaueensis sp. nov., from a Lava Cave in Kilauea Caldera, Hawai'i.</title>
        <authorList>
            <person name="Saw J.H."/>
            <person name="Schatz M."/>
            <person name="Brown M.V."/>
            <person name="Kunkel D.D."/>
            <person name="Foster J.S."/>
            <person name="Shick H."/>
            <person name="Christensen S."/>
            <person name="Hou S."/>
            <person name="Wan X."/>
            <person name="Donachie S.P."/>
        </authorList>
    </citation>
    <scope>NUCLEOTIDE SEQUENCE [LARGE SCALE GENOMIC DNA]</scope>
    <source>
        <strain evidence="2">JS</strain>
    </source>
</reference>
<keyword evidence="2" id="KW-1185">Reference proteome</keyword>
<sequence>MSHQNVHQRCPDCGSFDIRLSRRRGIEWLAPFFGLSSYRCRQCSAIFFQEVEEEQPAAEGGTAAGGWVC</sequence>
<dbReference type="RefSeq" id="WP_023175058.1">
    <property type="nucleotide sequence ID" value="NC_022600.1"/>
</dbReference>
<dbReference type="HOGENOM" id="CLU_2770061_0_0_3"/>
<dbReference type="EMBL" id="CP003587">
    <property type="protein sequence ID" value="AGY59755.1"/>
    <property type="molecule type" value="Genomic_DNA"/>
</dbReference>
<dbReference type="AlphaFoldDB" id="U5QPY5"/>
<name>U5QPY5_GLOK1</name>
<evidence type="ECO:0000313" key="2">
    <source>
        <dbReference type="Proteomes" id="UP000017396"/>
    </source>
</evidence>
<gene>
    <name evidence="1" type="ORF">GKIL_3509</name>
</gene>
<accession>U5QPY5</accession>
<dbReference type="Proteomes" id="UP000017396">
    <property type="component" value="Chromosome"/>
</dbReference>
<organism evidence="1 2">
    <name type="scientific">Gloeobacter kilaueensis (strain ATCC BAA-2537 / CCAP 1431/1 / ULC 316 / JS1)</name>
    <dbReference type="NCBI Taxonomy" id="1183438"/>
    <lineage>
        <taxon>Bacteria</taxon>
        <taxon>Bacillati</taxon>
        <taxon>Cyanobacteriota</taxon>
        <taxon>Cyanophyceae</taxon>
        <taxon>Gloeobacterales</taxon>
        <taxon>Gloeobacteraceae</taxon>
        <taxon>Gloeobacter</taxon>
    </lineage>
</organism>
<dbReference type="OrthoDB" id="964963at2"/>
<dbReference type="KEGG" id="glj:GKIL_3509"/>
<evidence type="ECO:0000313" key="1">
    <source>
        <dbReference type="EMBL" id="AGY59755.1"/>
    </source>
</evidence>
<proteinExistence type="predicted"/>